<dbReference type="RefSeq" id="XP_005793134.1">
    <property type="nucleotide sequence ID" value="XM_005793077.1"/>
</dbReference>
<dbReference type="GeneID" id="17285976"/>
<name>A0A0D3KY70_EMIH1</name>
<keyword evidence="1" id="KW-0732">Signal</keyword>
<evidence type="ECO:0000259" key="2">
    <source>
        <dbReference type="Pfam" id="PF00535"/>
    </source>
</evidence>
<dbReference type="Gene3D" id="3.90.550.10">
    <property type="entry name" value="Spore Coat Polysaccharide Biosynthesis Protein SpsA, Chain A"/>
    <property type="match status" value="1"/>
</dbReference>
<dbReference type="AlphaFoldDB" id="A0A0D3KY70"/>
<dbReference type="CDD" id="cd00761">
    <property type="entry name" value="Glyco_tranf_GTA_type"/>
    <property type="match status" value="1"/>
</dbReference>
<sequence length="252" mass="27182">MASLHLSLLPLLLPAAAVRGDPGILAGHALGSDVANSTTVLEPTVCAVVPSIVVVSSHVKPHQCNVLHKRLSHGELIVCSSETGWTRGANRNRGASACGNATFVTFLDADDVMHPAGIARMLSLLDEHHADLGLHSYVPFTDQQPRWPARAPFVVTPPSVYVAIARTADSERRGDARFDHPSWKTTGPVHYGHATVRAEVMNSIRQRKDKKVGEDKAFAMSTILAGWRTVYTSEALTGYRKGTSVQNPRGVK</sequence>
<dbReference type="HOGENOM" id="CLU_1104442_0_0_1"/>
<dbReference type="InterPro" id="IPR029044">
    <property type="entry name" value="Nucleotide-diphossugar_trans"/>
</dbReference>
<dbReference type="InterPro" id="IPR001173">
    <property type="entry name" value="Glyco_trans_2-like"/>
</dbReference>
<reference evidence="4" key="1">
    <citation type="journal article" date="2013" name="Nature">
        <title>Pan genome of the phytoplankton Emiliania underpins its global distribution.</title>
        <authorList>
            <person name="Read B.A."/>
            <person name="Kegel J."/>
            <person name="Klute M.J."/>
            <person name="Kuo A."/>
            <person name="Lefebvre S.C."/>
            <person name="Maumus F."/>
            <person name="Mayer C."/>
            <person name="Miller J."/>
            <person name="Monier A."/>
            <person name="Salamov A."/>
            <person name="Young J."/>
            <person name="Aguilar M."/>
            <person name="Claverie J.M."/>
            <person name="Frickenhaus S."/>
            <person name="Gonzalez K."/>
            <person name="Herman E.K."/>
            <person name="Lin Y.C."/>
            <person name="Napier J."/>
            <person name="Ogata H."/>
            <person name="Sarno A.F."/>
            <person name="Shmutz J."/>
            <person name="Schroeder D."/>
            <person name="de Vargas C."/>
            <person name="Verret F."/>
            <person name="von Dassow P."/>
            <person name="Valentin K."/>
            <person name="Van de Peer Y."/>
            <person name="Wheeler G."/>
            <person name="Dacks J.B."/>
            <person name="Delwiche C.F."/>
            <person name="Dyhrman S.T."/>
            <person name="Glockner G."/>
            <person name="John U."/>
            <person name="Richards T."/>
            <person name="Worden A.Z."/>
            <person name="Zhang X."/>
            <person name="Grigoriev I.V."/>
            <person name="Allen A.E."/>
            <person name="Bidle K."/>
            <person name="Borodovsky M."/>
            <person name="Bowler C."/>
            <person name="Brownlee C."/>
            <person name="Cock J.M."/>
            <person name="Elias M."/>
            <person name="Gladyshev V.N."/>
            <person name="Groth M."/>
            <person name="Guda C."/>
            <person name="Hadaegh A."/>
            <person name="Iglesias-Rodriguez M.D."/>
            <person name="Jenkins J."/>
            <person name="Jones B.M."/>
            <person name="Lawson T."/>
            <person name="Leese F."/>
            <person name="Lindquist E."/>
            <person name="Lobanov A."/>
            <person name="Lomsadze A."/>
            <person name="Malik S.B."/>
            <person name="Marsh M.E."/>
            <person name="Mackinder L."/>
            <person name="Mock T."/>
            <person name="Mueller-Roeber B."/>
            <person name="Pagarete A."/>
            <person name="Parker M."/>
            <person name="Probert I."/>
            <person name="Quesneville H."/>
            <person name="Raines C."/>
            <person name="Rensing S.A."/>
            <person name="Riano-Pachon D.M."/>
            <person name="Richier S."/>
            <person name="Rokitta S."/>
            <person name="Shiraiwa Y."/>
            <person name="Soanes D.M."/>
            <person name="van der Giezen M."/>
            <person name="Wahlund T.M."/>
            <person name="Williams B."/>
            <person name="Wilson W."/>
            <person name="Wolfe G."/>
            <person name="Wurch L.L."/>
        </authorList>
    </citation>
    <scope>NUCLEOTIDE SEQUENCE</scope>
</reference>
<protein>
    <recommendedName>
        <fullName evidence="2">Glycosyltransferase 2-like domain-containing protein</fullName>
    </recommendedName>
</protein>
<evidence type="ECO:0000313" key="3">
    <source>
        <dbReference type="EnsemblProtists" id="EOD40705"/>
    </source>
</evidence>
<dbReference type="KEGG" id="ehx:EMIHUDRAFT_222449"/>
<proteinExistence type="predicted"/>
<keyword evidence="4" id="KW-1185">Reference proteome</keyword>
<accession>A0A0D3KY70</accession>
<feature type="signal peptide" evidence="1">
    <location>
        <begin position="1"/>
        <end position="20"/>
    </location>
</feature>
<feature type="domain" description="Glycosyltransferase 2-like" evidence="2">
    <location>
        <begin position="72"/>
        <end position="150"/>
    </location>
</feature>
<feature type="chain" id="PRO_5044210994" description="Glycosyltransferase 2-like domain-containing protein" evidence="1">
    <location>
        <begin position="21"/>
        <end position="252"/>
    </location>
</feature>
<dbReference type="Pfam" id="PF00535">
    <property type="entry name" value="Glycos_transf_2"/>
    <property type="match status" value="1"/>
</dbReference>
<organism evidence="3 4">
    <name type="scientific">Emiliania huxleyi (strain CCMP1516)</name>
    <dbReference type="NCBI Taxonomy" id="280463"/>
    <lineage>
        <taxon>Eukaryota</taxon>
        <taxon>Haptista</taxon>
        <taxon>Haptophyta</taxon>
        <taxon>Prymnesiophyceae</taxon>
        <taxon>Isochrysidales</taxon>
        <taxon>Noelaerhabdaceae</taxon>
        <taxon>Emiliania</taxon>
    </lineage>
</organism>
<evidence type="ECO:0000313" key="4">
    <source>
        <dbReference type="Proteomes" id="UP000013827"/>
    </source>
</evidence>
<reference evidence="3" key="2">
    <citation type="submission" date="2024-10" db="UniProtKB">
        <authorList>
            <consortium name="EnsemblProtists"/>
        </authorList>
    </citation>
    <scope>IDENTIFICATION</scope>
</reference>
<dbReference type="Proteomes" id="UP000013827">
    <property type="component" value="Unassembled WGS sequence"/>
</dbReference>
<dbReference type="PaxDb" id="2903-EOD40705"/>
<evidence type="ECO:0000256" key="1">
    <source>
        <dbReference type="SAM" id="SignalP"/>
    </source>
</evidence>
<dbReference type="SUPFAM" id="SSF53448">
    <property type="entry name" value="Nucleotide-diphospho-sugar transferases"/>
    <property type="match status" value="1"/>
</dbReference>
<dbReference type="EnsemblProtists" id="EOD40705">
    <property type="protein sequence ID" value="EOD40705"/>
    <property type="gene ID" value="EMIHUDRAFT_222449"/>
</dbReference>